<feature type="transmembrane region" description="Helical" evidence="20">
    <location>
        <begin position="176"/>
        <end position="192"/>
    </location>
</feature>
<feature type="transmembrane region" description="Helical" evidence="20">
    <location>
        <begin position="152"/>
        <end position="170"/>
    </location>
</feature>
<dbReference type="SUPFAM" id="SSF55781">
    <property type="entry name" value="GAF domain-like"/>
    <property type="match status" value="1"/>
</dbReference>
<dbReference type="Proteomes" id="UP000464178">
    <property type="component" value="Chromosome"/>
</dbReference>
<dbReference type="SMART" id="SM00388">
    <property type="entry name" value="HisKA"/>
    <property type="match status" value="1"/>
</dbReference>
<dbReference type="EC" id="2.7.13.3" evidence="5"/>
<keyword evidence="10" id="KW-0936">Ethylene signaling pathway</keyword>
<dbReference type="Gene3D" id="1.10.287.130">
    <property type="match status" value="1"/>
</dbReference>
<reference evidence="24 25" key="1">
    <citation type="submission" date="2019-05" db="EMBL/GenBank/DDBJ databases">
        <authorList>
            <consortium name="Science for Life Laboratories"/>
        </authorList>
    </citation>
    <scope>NUCLEOTIDE SEQUENCE [LARGE SCALE GENOMIC DNA]</scope>
    <source>
        <strain evidence="24">Soil9</strain>
    </source>
</reference>
<dbReference type="InterPro" id="IPR025201">
    <property type="entry name" value="KdpD_TM"/>
</dbReference>
<dbReference type="Gene3D" id="3.30.450.40">
    <property type="match status" value="1"/>
</dbReference>
<dbReference type="Gene3D" id="1.20.120.620">
    <property type="entry name" value="Backbone structure of the membrane domain of e. Coli histidine kinase receptor kdpd"/>
    <property type="match status" value="1"/>
</dbReference>
<feature type="domain" description="PAC" evidence="23">
    <location>
        <begin position="1048"/>
        <end position="1101"/>
    </location>
</feature>
<dbReference type="NCBIfam" id="TIGR00229">
    <property type="entry name" value="sensory_box"/>
    <property type="match status" value="5"/>
</dbReference>
<evidence type="ECO:0000256" key="18">
    <source>
        <dbReference type="ARBA" id="ARBA00023157"/>
    </source>
</evidence>
<sequence>MFEVLTGLFDPADFTRRGEGGSGWTPALIWLHATSDFLIWLAYVSIPLVLFYFTRRRDLPFPRLFVLFALFILACGTTHLIDALLFEYPVYRFEGVMKAVTAVLSWITVVALIQVIPRVMPTVAEAVSAADTGTKSHRPLTRGAGRGVPWRAYIIGILVGVLALLVRGLVDPLLSSDQIFVVALLGVVYVSWQHGFRPALVTLMLSVAGYMYFFLHPRGSFLVSGLGNQLASALFFFCGVACAALGESQRVAQRRARVALASALNRQEELESEVTRRRVVEAALRQRESELTAARNQTAEALARLDAFFDNAPVGIVFFDPELRYEKVNTYLAAANGKPVSEHLGRKLTDVLPDFPRDVAETYRLIATGEIGGFSGTLQRPNHATGGDTLAWHVTAFPVRRADGKTFGAGVVLHDITEQKRTADELAERARATALRADVASALATTRETTPALQNCVETLADALDMASARIWLTDASSECLERVAGAGSDDLPGAPERVLMSDSLIGRIARTGRRHVTNDAQNDPDLGQPGVRAFAGYPLTVDGRAFGVLELVSGTRLPGALIADLDPIAASVAQYIDRRRTSGALSESEERFRTMADSSPALIWLSEPDRRRTYFNKTWLAFTGRSPEELAGFGWVDDMHPDDRARYMDAYNGAADRREPFGLEYRLRRHDREYRWVLARGTPRHTAGGAFVGFAGLCLDITDQRDAELAVRRSEERYRTLTEAVPHIVWNADANGEITYFNQRWIEQTALQLDEAHGRGWTQAIHPDDRDRVYTAWRSTVGNAADGTADRFTEEFRLMHTETGTYRWFQSVAVPLRHADGRVDQWIGSMADIHDQKTAVEKIRESEAFRRSVFENSPDCLKVFDLDGRVLEMNEAGCRLMELDDFTAIRGSLWAEQWPVANRETIREVVTGARVGNVGRFQGFCPTAKGTPRYWDVSVAPLPGANGQPDRLLGVSRDVTEQRRAEEQMRASELRFRTLTETVPQIVWTSDPQGAVTFFNRRWTEFTGTELESGRQTGFGGDLLHPDDADRLRAGWQIAVAQQADGFSQEFRLRRASDGEYRWFLSAAIPLRDPTGAVGEWVGTLTDIDDQKRQRDFLEQVVRERTAALEQANAALTSEIEVRKGTEQKVRAVATELERSNGELEKFAYIASHDLQEPLRKIQAFGDRLVTKCREELPDKGKEYVDRMLTAAGRMRRLIDDLLTFSRVTTQQRPFKQIDLDKLVREVISDLDIRIGQANGRVVIGALPAVHADPTQMRQLFQNLIANAVKFHRPGVPPVVEITSELVAPDQNQPGADRPVYRFCVRDNGIGFDEKYRDRIFEVFQRLHGRDEYEGTGVGLAICRKIAERHGGTITAHSRPGEGTTFVVTIPVHQTQPHEGTKTDVRPEQTDHHPDGR</sequence>
<keyword evidence="14 20" id="KW-1133">Transmembrane helix</keyword>
<evidence type="ECO:0000256" key="12">
    <source>
        <dbReference type="ARBA" id="ARBA00022824"/>
    </source>
</evidence>
<dbReference type="SUPFAM" id="SSF55785">
    <property type="entry name" value="PYP-like sensor domain (PAS domain)"/>
    <property type="match status" value="5"/>
</dbReference>
<dbReference type="Gene3D" id="3.30.565.10">
    <property type="entry name" value="Histidine kinase-like ATPase, C-terminal domain"/>
    <property type="match status" value="1"/>
</dbReference>
<comment type="subcellular location">
    <subcellularLocation>
        <location evidence="3">Endoplasmic reticulum membrane</location>
        <topology evidence="3">Multi-pass membrane protein</topology>
    </subcellularLocation>
</comment>
<evidence type="ECO:0000256" key="5">
    <source>
        <dbReference type="ARBA" id="ARBA00012438"/>
    </source>
</evidence>
<dbReference type="FunFam" id="3.30.450.20:FF:000099">
    <property type="entry name" value="Sensory box sensor histidine kinase"/>
    <property type="match status" value="3"/>
</dbReference>
<evidence type="ECO:0000256" key="11">
    <source>
        <dbReference type="ARBA" id="ARBA00022777"/>
    </source>
</evidence>
<dbReference type="InterPro" id="IPR013656">
    <property type="entry name" value="PAS_4"/>
</dbReference>
<dbReference type="GO" id="GO:0016020">
    <property type="term" value="C:membrane"/>
    <property type="evidence" value="ECO:0007669"/>
    <property type="project" value="UniProtKB-SubCell"/>
</dbReference>
<dbReference type="Pfam" id="PF13185">
    <property type="entry name" value="GAF_2"/>
    <property type="match status" value="1"/>
</dbReference>
<evidence type="ECO:0000259" key="23">
    <source>
        <dbReference type="PROSITE" id="PS50113"/>
    </source>
</evidence>
<dbReference type="CDD" id="cd00082">
    <property type="entry name" value="HisKA"/>
    <property type="match status" value="1"/>
</dbReference>
<keyword evidence="15" id="KW-0186">Copper</keyword>
<feature type="transmembrane region" description="Helical" evidence="20">
    <location>
        <begin position="65"/>
        <end position="86"/>
    </location>
</feature>
<dbReference type="InterPro" id="IPR000700">
    <property type="entry name" value="PAS-assoc_C"/>
</dbReference>
<dbReference type="InterPro" id="IPR004358">
    <property type="entry name" value="Sig_transdc_His_kin-like_C"/>
</dbReference>
<dbReference type="InterPro" id="IPR035965">
    <property type="entry name" value="PAS-like_dom_sf"/>
</dbReference>
<dbReference type="SMART" id="SM00065">
    <property type="entry name" value="GAF"/>
    <property type="match status" value="1"/>
</dbReference>
<dbReference type="SMART" id="SM00091">
    <property type="entry name" value="PAS"/>
    <property type="match status" value="5"/>
</dbReference>
<feature type="domain" description="PAC" evidence="23">
    <location>
        <begin position="662"/>
        <end position="714"/>
    </location>
</feature>
<dbReference type="Pfam" id="PF13493">
    <property type="entry name" value="DUF4118"/>
    <property type="match status" value="1"/>
</dbReference>
<dbReference type="Pfam" id="PF25487">
    <property type="entry name" value="ETR1_N"/>
    <property type="match status" value="1"/>
</dbReference>
<keyword evidence="8 20" id="KW-0812">Transmembrane</keyword>
<evidence type="ECO:0000256" key="3">
    <source>
        <dbReference type="ARBA" id="ARBA00004477"/>
    </source>
</evidence>
<feature type="region of interest" description="Disordered" evidence="19">
    <location>
        <begin position="1375"/>
        <end position="1398"/>
    </location>
</feature>
<evidence type="ECO:0000256" key="10">
    <source>
        <dbReference type="ARBA" id="ARBA00022745"/>
    </source>
</evidence>
<dbReference type="InterPro" id="IPR001610">
    <property type="entry name" value="PAC"/>
</dbReference>
<dbReference type="SUPFAM" id="SSF47384">
    <property type="entry name" value="Homodimeric domain of signal transducing histidine kinase"/>
    <property type="match status" value="1"/>
</dbReference>
<feature type="transmembrane region" description="Helical" evidence="20">
    <location>
        <begin position="29"/>
        <end position="53"/>
    </location>
</feature>
<evidence type="ECO:0000259" key="22">
    <source>
        <dbReference type="PROSITE" id="PS50112"/>
    </source>
</evidence>
<evidence type="ECO:0000256" key="4">
    <source>
        <dbReference type="ARBA" id="ARBA00009842"/>
    </source>
</evidence>
<dbReference type="PROSITE" id="PS50109">
    <property type="entry name" value="HIS_KIN"/>
    <property type="match status" value="1"/>
</dbReference>
<keyword evidence="17 20" id="KW-0472">Membrane</keyword>
<feature type="domain" description="PAC" evidence="23">
    <location>
        <begin position="918"/>
        <end position="972"/>
    </location>
</feature>
<feature type="domain" description="PAS" evidence="22">
    <location>
        <begin position="589"/>
        <end position="659"/>
    </location>
</feature>
<evidence type="ECO:0000256" key="6">
    <source>
        <dbReference type="ARBA" id="ARBA00022553"/>
    </source>
</evidence>
<keyword evidence="18" id="KW-1015">Disulfide bond</keyword>
<feature type="transmembrane region" description="Helical" evidence="20">
    <location>
        <begin position="199"/>
        <end position="215"/>
    </location>
</feature>
<dbReference type="InterPro" id="IPR000014">
    <property type="entry name" value="PAS"/>
</dbReference>
<evidence type="ECO:0000256" key="15">
    <source>
        <dbReference type="ARBA" id="ARBA00023008"/>
    </source>
</evidence>
<protein>
    <recommendedName>
        <fullName evidence="5">histidine kinase</fullName>
        <ecNumber evidence="5">2.7.13.3</ecNumber>
    </recommendedName>
</protein>
<feature type="domain" description="PAS" evidence="22">
    <location>
        <begin position="715"/>
        <end position="785"/>
    </location>
</feature>
<dbReference type="PANTHER" id="PTHR43304">
    <property type="entry name" value="PHYTOCHROME-LIKE PROTEIN CPH1"/>
    <property type="match status" value="1"/>
</dbReference>
<dbReference type="InterPro" id="IPR029016">
    <property type="entry name" value="GAF-like_dom_sf"/>
</dbReference>
<dbReference type="SUPFAM" id="SSF55874">
    <property type="entry name" value="ATPase domain of HSP90 chaperone/DNA topoisomerase II/histidine kinase"/>
    <property type="match status" value="1"/>
</dbReference>
<dbReference type="InterPro" id="IPR003594">
    <property type="entry name" value="HATPase_dom"/>
</dbReference>
<feature type="transmembrane region" description="Helical" evidence="20">
    <location>
        <begin position="98"/>
        <end position="116"/>
    </location>
</feature>
<dbReference type="InterPro" id="IPR036890">
    <property type="entry name" value="HATPase_C_sf"/>
</dbReference>
<dbReference type="InterPro" id="IPR013655">
    <property type="entry name" value="PAS_fold_3"/>
</dbReference>
<evidence type="ECO:0000256" key="7">
    <source>
        <dbReference type="ARBA" id="ARBA00022679"/>
    </source>
</evidence>
<evidence type="ECO:0000313" key="25">
    <source>
        <dbReference type="Proteomes" id="UP000464178"/>
    </source>
</evidence>
<feature type="domain" description="PAC" evidence="23">
    <location>
        <begin position="793"/>
        <end position="846"/>
    </location>
</feature>
<keyword evidence="16" id="KW-0902">Two-component regulatory system</keyword>
<evidence type="ECO:0000256" key="1">
    <source>
        <dbReference type="ARBA" id="ARBA00000085"/>
    </source>
</evidence>
<dbReference type="Pfam" id="PF08447">
    <property type="entry name" value="PAS_3"/>
    <property type="match status" value="3"/>
</dbReference>
<evidence type="ECO:0000256" key="20">
    <source>
        <dbReference type="SAM" id="Phobius"/>
    </source>
</evidence>
<accession>A0A6P2D905</accession>
<comment type="cofactor">
    <cofactor evidence="2">
        <name>Cu cation</name>
        <dbReference type="ChEBI" id="CHEBI:23378"/>
    </cofactor>
</comment>
<dbReference type="InterPro" id="IPR005467">
    <property type="entry name" value="His_kinase_dom"/>
</dbReference>
<dbReference type="Pfam" id="PF08448">
    <property type="entry name" value="PAS_4"/>
    <property type="match status" value="2"/>
</dbReference>
<dbReference type="Gene3D" id="3.30.450.20">
    <property type="entry name" value="PAS domain"/>
    <property type="match status" value="5"/>
</dbReference>
<dbReference type="InterPro" id="IPR058544">
    <property type="entry name" value="ETR1_N"/>
</dbReference>
<dbReference type="InterPro" id="IPR003018">
    <property type="entry name" value="GAF"/>
</dbReference>
<dbReference type="Pfam" id="PF02518">
    <property type="entry name" value="HATPase_c"/>
    <property type="match status" value="1"/>
</dbReference>
<feature type="domain" description="PAS" evidence="22">
    <location>
        <begin position="973"/>
        <end position="1044"/>
    </location>
</feature>
<dbReference type="RefSeq" id="WP_162670337.1">
    <property type="nucleotide sequence ID" value="NZ_LR593886.1"/>
</dbReference>
<dbReference type="KEGG" id="gms:SOIL9_17220"/>
<feature type="compositionally biased region" description="Basic and acidic residues" evidence="19">
    <location>
        <begin position="1380"/>
        <end position="1398"/>
    </location>
</feature>
<evidence type="ECO:0000256" key="9">
    <source>
        <dbReference type="ARBA" id="ARBA00022741"/>
    </source>
</evidence>
<keyword evidence="13" id="KW-0067">ATP-binding</keyword>
<evidence type="ECO:0000256" key="19">
    <source>
        <dbReference type="SAM" id="MobiDB-lite"/>
    </source>
</evidence>
<dbReference type="Pfam" id="PF00512">
    <property type="entry name" value="HisKA"/>
    <property type="match status" value="1"/>
</dbReference>
<name>A0A6P2D905_9BACT</name>
<dbReference type="SMART" id="SM00387">
    <property type="entry name" value="HATPase_c"/>
    <property type="match status" value="1"/>
</dbReference>
<evidence type="ECO:0000256" key="2">
    <source>
        <dbReference type="ARBA" id="ARBA00001935"/>
    </source>
</evidence>
<gene>
    <name evidence="24" type="ORF">SOIL9_17220</name>
</gene>
<evidence type="ECO:0000256" key="14">
    <source>
        <dbReference type="ARBA" id="ARBA00022989"/>
    </source>
</evidence>
<keyword evidence="11" id="KW-0418">Kinase</keyword>
<keyword evidence="12" id="KW-0256">Endoplasmic reticulum</keyword>
<dbReference type="PROSITE" id="PS50112">
    <property type="entry name" value="PAS"/>
    <property type="match status" value="3"/>
</dbReference>
<dbReference type="InterPro" id="IPR003661">
    <property type="entry name" value="HisK_dim/P_dom"/>
</dbReference>
<evidence type="ECO:0000256" key="16">
    <source>
        <dbReference type="ARBA" id="ARBA00023012"/>
    </source>
</evidence>
<keyword evidence="9" id="KW-0547">Nucleotide-binding</keyword>
<evidence type="ECO:0000313" key="24">
    <source>
        <dbReference type="EMBL" id="VTR95992.1"/>
    </source>
</evidence>
<evidence type="ECO:0000256" key="8">
    <source>
        <dbReference type="ARBA" id="ARBA00022692"/>
    </source>
</evidence>
<dbReference type="GO" id="GO:0000155">
    <property type="term" value="F:phosphorelay sensor kinase activity"/>
    <property type="evidence" value="ECO:0007669"/>
    <property type="project" value="InterPro"/>
</dbReference>
<dbReference type="PRINTS" id="PR00344">
    <property type="entry name" value="BCTRLSENSOR"/>
</dbReference>
<evidence type="ECO:0000256" key="13">
    <source>
        <dbReference type="ARBA" id="ARBA00022840"/>
    </source>
</evidence>
<dbReference type="InterPro" id="IPR052162">
    <property type="entry name" value="Sensor_kinase/Photoreceptor"/>
</dbReference>
<organism evidence="24 25">
    <name type="scientific">Gemmata massiliana</name>
    <dbReference type="NCBI Taxonomy" id="1210884"/>
    <lineage>
        <taxon>Bacteria</taxon>
        <taxon>Pseudomonadati</taxon>
        <taxon>Planctomycetota</taxon>
        <taxon>Planctomycetia</taxon>
        <taxon>Gemmatales</taxon>
        <taxon>Gemmataceae</taxon>
        <taxon>Gemmata</taxon>
    </lineage>
</organism>
<proteinExistence type="inferred from homology"/>
<dbReference type="FunFam" id="3.30.565.10:FF:000006">
    <property type="entry name" value="Sensor histidine kinase WalK"/>
    <property type="match status" value="1"/>
</dbReference>
<dbReference type="InterPro" id="IPR038318">
    <property type="entry name" value="KdpD_sf"/>
</dbReference>
<dbReference type="GO" id="GO:0005524">
    <property type="term" value="F:ATP binding"/>
    <property type="evidence" value="ECO:0007669"/>
    <property type="project" value="UniProtKB-KW"/>
</dbReference>
<keyword evidence="7" id="KW-0808">Transferase</keyword>
<comment type="similarity">
    <text evidence="4">Belongs to the ethylene receptor family.</text>
</comment>
<dbReference type="EMBL" id="LR593886">
    <property type="protein sequence ID" value="VTR95992.1"/>
    <property type="molecule type" value="Genomic_DNA"/>
</dbReference>
<dbReference type="PANTHER" id="PTHR43304:SF1">
    <property type="entry name" value="PAC DOMAIN-CONTAINING PROTEIN"/>
    <property type="match status" value="1"/>
</dbReference>
<keyword evidence="25" id="KW-1185">Reference proteome</keyword>
<evidence type="ECO:0000256" key="17">
    <source>
        <dbReference type="ARBA" id="ARBA00023136"/>
    </source>
</evidence>
<dbReference type="SMART" id="SM00086">
    <property type="entry name" value="PAC"/>
    <property type="match status" value="5"/>
</dbReference>
<comment type="catalytic activity">
    <reaction evidence="1">
        <text>ATP + protein L-histidine = ADP + protein N-phospho-L-histidine.</text>
        <dbReference type="EC" id="2.7.13.3"/>
    </reaction>
</comment>
<keyword evidence="6" id="KW-0597">Phosphoprotein</keyword>
<dbReference type="CDD" id="cd00130">
    <property type="entry name" value="PAS"/>
    <property type="match status" value="4"/>
</dbReference>
<dbReference type="PROSITE" id="PS50113">
    <property type="entry name" value="PAC"/>
    <property type="match status" value="5"/>
</dbReference>
<evidence type="ECO:0000259" key="21">
    <source>
        <dbReference type="PROSITE" id="PS50109"/>
    </source>
</evidence>
<feature type="domain" description="Histidine kinase" evidence="21">
    <location>
        <begin position="1151"/>
        <end position="1375"/>
    </location>
</feature>
<feature type="domain" description="PAC" evidence="23">
    <location>
        <begin position="374"/>
        <end position="428"/>
    </location>
</feature>
<dbReference type="InterPro" id="IPR036097">
    <property type="entry name" value="HisK_dim/P_sf"/>
</dbReference>